<dbReference type="InterPro" id="IPR036527">
    <property type="entry name" value="SCP2_sterol-bd_dom_sf"/>
</dbReference>
<dbReference type="OrthoDB" id="3592703at2759"/>
<proteinExistence type="predicted"/>
<evidence type="ECO:0000259" key="1">
    <source>
        <dbReference type="Pfam" id="PF02036"/>
    </source>
</evidence>
<reference evidence="2 3" key="1">
    <citation type="submission" date="2017-08" db="EMBL/GenBank/DDBJ databases">
        <title>Acidophilic green algal genome provides insights into adaptation to an acidic environment.</title>
        <authorList>
            <person name="Hirooka S."/>
            <person name="Hirose Y."/>
            <person name="Kanesaki Y."/>
            <person name="Higuchi S."/>
            <person name="Fujiwara T."/>
            <person name="Onuma R."/>
            <person name="Era A."/>
            <person name="Ohbayashi R."/>
            <person name="Uzuka A."/>
            <person name="Nozaki H."/>
            <person name="Yoshikawa H."/>
            <person name="Miyagishima S.Y."/>
        </authorList>
    </citation>
    <scope>NUCLEOTIDE SEQUENCE [LARGE SCALE GENOMIC DNA]</scope>
    <source>
        <strain evidence="2 3">NIES-2499</strain>
    </source>
</reference>
<feature type="domain" description="SCP2" evidence="1">
    <location>
        <begin position="12"/>
        <end position="113"/>
    </location>
</feature>
<evidence type="ECO:0000313" key="2">
    <source>
        <dbReference type="EMBL" id="GAX81875.1"/>
    </source>
</evidence>
<protein>
    <recommendedName>
        <fullName evidence="1">SCP2 domain-containing protein</fullName>
    </recommendedName>
</protein>
<dbReference type="Pfam" id="PF02036">
    <property type="entry name" value="SCP2"/>
    <property type="match status" value="1"/>
</dbReference>
<name>A0A250XFM3_9CHLO</name>
<dbReference type="SUPFAM" id="SSF55718">
    <property type="entry name" value="SCP-like"/>
    <property type="match status" value="1"/>
</dbReference>
<dbReference type="InterPro" id="IPR003033">
    <property type="entry name" value="SCP2_sterol-bd_dom"/>
</dbReference>
<dbReference type="AlphaFoldDB" id="A0A250XFM3"/>
<sequence>MSQAKASAALLEQLGKSLASEGQSIAAKVKGVIVFKIDEAEWTLDLRLDNEGERLYQGPPKDDLKADLTLTLSDTNFVALVMGKLNPQQAFLMRKLKIQGSMGMAMKLQPILDAAQPQSKL</sequence>
<dbReference type="PANTHER" id="PTHR10094">
    <property type="entry name" value="STEROL CARRIER PROTEIN 2 SCP-2 FAMILY PROTEIN"/>
    <property type="match status" value="1"/>
</dbReference>
<accession>A0A250XFM3</accession>
<dbReference type="Proteomes" id="UP000232323">
    <property type="component" value="Unassembled WGS sequence"/>
</dbReference>
<dbReference type="PANTHER" id="PTHR10094:SF25">
    <property type="entry name" value="SCP2 STEROL-BINDING DOMAIN-CONTAINING PROTEIN 1"/>
    <property type="match status" value="1"/>
</dbReference>
<comment type="caution">
    <text evidence="2">The sequence shown here is derived from an EMBL/GenBank/DDBJ whole genome shotgun (WGS) entry which is preliminary data.</text>
</comment>
<dbReference type="Gene3D" id="3.30.1050.10">
    <property type="entry name" value="SCP2 sterol-binding domain"/>
    <property type="match status" value="1"/>
</dbReference>
<dbReference type="STRING" id="1157962.A0A250XFM3"/>
<gene>
    <name evidence="2" type="ORF">CEUSTIGMA_g9303.t1</name>
</gene>
<evidence type="ECO:0000313" key="3">
    <source>
        <dbReference type="Proteomes" id="UP000232323"/>
    </source>
</evidence>
<dbReference type="EMBL" id="BEGY01000072">
    <property type="protein sequence ID" value="GAX81875.1"/>
    <property type="molecule type" value="Genomic_DNA"/>
</dbReference>
<keyword evidence="3" id="KW-1185">Reference proteome</keyword>
<dbReference type="GO" id="GO:0005829">
    <property type="term" value="C:cytosol"/>
    <property type="evidence" value="ECO:0007669"/>
    <property type="project" value="TreeGrafter"/>
</dbReference>
<organism evidence="2 3">
    <name type="scientific">Chlamydomonas eustigma</name>
    <dbReference type="NCBI Taxonomy" id="1157962"/>
    <lineage>
        <taxon>Eukaryota</taxon>
        <taxon>Viridiplantae</taxon>
        <taxon>Chlorophyta</taxon>
        <taxon>core chlorophytes</taxon>
        <taxon>Chlorophyceae</taxon>
        <taxon>CS clade</taxon>
        <taxon>Chlamydomonadales</taxon>
        <taxon>Chlamydomonadaceae</taxon>
        <taxon>Chlamydomonas</taxon>
    </lineage>
</organism>